<dbReference type="DIP" id="DIP-24881N"/>
<dbReference type="AlphaFoldDB" id="Q9XVZ1"/>
<feature type="region of interest" description="Disordered" evidence="1">
    <location>
        <begin position="124"/>
        <end position="144"/>
    </location>
</feature>
<dbReference type="Bgee" id="WBGene00012408">
    <property type="expression patterns" value="Expressed in pharyngeal muscle cell (C elegans) and 3 other cell types or tissues"/>
</dbReference>
<dbReference type="AGR" id="WB:WBGene00012408"/>
<dbReference type="RefSeq" id="NP_510595.1">
    <property type="nucleotide sequence ID" value="NM_078194.4"/>
</dbReference>
<accession>Q9XVZ1</accession>
<dbReference type="WormBase" id="Y7A5A.2">
    <property type="protein sequence ID" value="CE21327"/>
    <property type="gene ID" value="WBGene00012408"/>
</dbReference>
<dbReference type="HOGENOM" id="CLU_1798198_0_0_1"/>
<dbReference type="eggNOG" id="ENOG502RAJX">
    <property type="taxonomic scope" value="Eukaryota"/>
</dbReference>
<dbReference type="EMBL" id="BX284606">
    <property type="protein sequence ID" value="CAA22462.1"/>
    <property type="molecule type" value="Genomic_DNA"/>
</dbReference>
<dbReference type="UCSC" id="Y7A5A.2">
    <property type="organism name" value="c. elegans"/>
</dbReference>
<dbReference type="Proteomes" id="UP000001940">
    <property type="component" value="Chromosome X"/>
</dbReference>
<dbReference type="PaxDb" id="6239-Y7A5A.2"/>
<protein>
    <submittedName>
        <fullName evidence="2">Uncharacterized protein</fullName>
    </submittedName>
</protein>
<dbReference type="KEGG" id="cel:CELE_Y7A5A.2"/>
<dbReference type="PIR" id="T27434">
    <property type="entry name" value="T27434"/>
</dbReference>
<gene>
    <name evidence="2" type="ORF">CELE_Y7A5A.2</name>
    <name evidence="2 4" type="ORF">Y7A5A.2</name>
</gene>
<dbReference type="GeneID" id="189381"/>
<dbReference type="IntAct" id="Q9XVZ1">
    <property type="interactions" value="1"/>
</dbReference>
<dbReference type="CTD" id="189381"/>
<reference evidence="2 3" key="1">
    <citation type="journal article" date="1998" name="Science">
        <title>Genome sequence of the nematode C. elegans: a platform for investigating biology.</title>
        <authorList>
            <consortium name="The C. elegans sequencing consortium"/>
            <person name="Sulson J.E."/>
            <person name="Waterston R."/>
        </authorList>
    </citation>
    <scope>NUCLEOTIDE SEQUENCE [LARGE SCALE GENOMIC DNA]</scope>
    <source>
        <strain evidence="2 3">Bristol N2</strain>
    </source>
</reference>
<evidence type="ECO:0000256" key="1">
    <source>
        <dbReference type="SAM" id="MobiDB-lite"/>
    </source>
</evidence>
<sequence length="144" mass="17163">MTEEINDRYQIPKHNFFTPEDATTWAVIHRARFWNDRFQDLLDSEKVLVSKNVPFKVLNEYSSDLSTKCLKKCEAERKENILQQIQFSEVLQRHQKPNLFGNSIVSLRMLNSLEMNEVHKKALKREMPKLLSSENDQNLKRRKE</sequence>
<name>Q9XVZ1_CAEEL</name>
<evidence type="ECO:0000313" key="2">
    <source>
        <dbReference type="EMBL" id="CAA22462.1"/>
    </source>
</evidence>
<dbReference type="OMA" id="WAVILET"/>
<dbReference type="FunCoup" id="Q9XVZ1">
    <property type="interactions" value="269"/>
</dbReference>
<organism evidence="2 3">
    <name type="scientific">Caenorhabditis elegans</name>
    <dbReference type="NCBI Taxonomy" id="6239"/>
    <lineage>
        <taxon>Eukaryota</taxon>
        <taxon>Metazoa</taxon>
        <taxon>Ecdysozoa</taxon>
        <taxon>Nematoda</taxon>
        <taxon>Chromadorea</taxon>
        <taxon>Rhabditida</taxon>
        <taxon>Rhabditina</taxon>
        <taxon>Rhabditomorpha</taxon>
        <taxon>Rhabditoidea</taxon>
        <taxon>Rhabditidae</taxon>
        <taxon>Peloderinae</taxon>
        <taxon>Caenorhabditis</taxon>
    </lineage>
</organism>
<proteinExistence type="predicted"/>
<keyword evidence="3" id="KW-1185">Reference proteome</keyword>
<evidence type="ECO:0000313" key="4">
    <source>
        <dbReference type="WormBase" id="Y7A5A.2"/>
    </source>
</evidence>
<evidence type="ECO:0000313" key="3">
    <source>
        <dbReference type="Proteomes" id="UP000001940"/>
    </source>
</evidence>
<dbReference type="STRING" id="6239.Y7A5A.2.1"/>
<dbReference type="OrthoDB" id="10465859at2759"/>
<dbReference type="InParanoid" id="Q9XVZ1"/>